<keyword evidence="4" id="KW-0472">Membrane</keyword>
<dbReference type="InterPro" id="IPR033985">
    <property type="entry name" value="SusD-like_N"/>
</dbReference>
<evidence type="ECO:0000259" key="7">
    <source>
        <dbReference type="Pfam" id="PF14322"/>
    </source>
</evidence>
<gene>
    <name evidence="8" type="ORF">CLV32_0532</name>
</gene>
<dbReference type="EMBL" id="SNWM01000001">
    <property type="protein sequence ID" value="TDO24243.1"/>
    <property type="molecule type" value="Genomic_DNA"/>
</dbReference>
<dbReference type="Proteomes" id="UP000295499">
    <property type="component" value="Unassembled WGS sequence"/>
</dbReference>
<dbReference type="InterPro" id="IPR011990">
    <property type="entry name" value="TPR-like_helical_dom_sf"/>
</dbReference>
<feature type="domain" description="SusD-like N-terminal" evidence="7">
    <location>
        <begin position="22"/>
        <end position="244"/>
    </location>
</feature>
<dbReference type="Pfam" id="PF14322">
    <property type="entry name" value="SusD-like_3"/>
    <property type="match status" value="1"/>
</dbReference>
<comment type="subcellular location">
    <subcellularLocation>
        <location evidence="1">Cell outer membrane</location>
    </subcellularLocation>
</comment>
<protein>
    <submittedName>
        <fullName evidence="8">Putative outer membrane starch-binding protein</fullName>
    </submittedName>
</protein>
<evidence type="ECO:0000313" key="9">
    <source>
        <dbReference type="Proteomes" id="UP000295499"/>
    </source>
</evidence>
<evidence type="ECO:0000256" key="1">
    <source>
        <dbReference type="ARBA" id="ARBA00004442"/>
    </source>
</evidence>
<dbReference type="Pfam" id="PF07980">
    <property type="entry name" value="SusD_RagB"/>
    <property type="match status" value="1"/>
</dbReference>
<keyword evidence="5" id="KW-0998">Cell outer membrane</keyword>
<sequence length="563" mass="62489">MKYKHTLLIAAAIAGLSSCKKDFLDTKIDKFTTPESIASDRGSLYTFANAFYTQLPYGFNALDNNLFAAASDEAQQTSAFANSTLAFNQGTLSAINLPGEVDAYYKNMYDGIRAANFYIDYSKNWREFIARGRDTLAASEAISYPRDKQFIGWYRGEARVVRAYYYSELIKRYGDVPLITKNYNPGEAVNLTKTKYDDVVNFIVSQIDTYKDSLQVNWRTSSFTDQDGRFTKGVALAIKSRVLLYAASPLHNASNDLAKWQRAAEAARDVMTTPGLNYSLYTGGYGNYFLENNSLTSNETILAVRRPADQNPEKLNYPIGTPGGGSGIAPSQNLVSDYELNGAADPADPYKNRDPRLAATVVTNGSSWNGRVIDQSAGGSDDMNKANTSKTGYYLKKFLSSNLNLTNGGTARHNWILFRYAEILLNYAEAMNEAYGADAVPAGYTKSARQALNEVRARTGVNMPAVTVATGIPFRNAVKHERRIELAFEDHRYWDLLRWKDAESVLNQPVTGVKVTKTATGTFTYQTANISTRVFRAPVMYLFPFSRTEVINSNGTLIQNSGY</sequence>
<dbReference type="InterPro" id="IPR012944">
    <property type="entry name" value="SusD_RagB_dom"/>
</dbReference>
<dbReference type="AlphaFoldDB" id="A0A4R6IPP3"/>
<dbReference type="GO" id="GO:0009279">
    <property type="term" value="C:cell outer membrane"/>
    <property type="evidence" value="ECO:0007669"/>
    <property type="project" value="UniProtKB-SubCell"/>
</dbReference>
<evidence type="ECO:0000256" key="3">
    <source>
        <dbReference type="ARBA" id="ARBA00022729"/>
    </source>
</evidence>
<dbReference type="Gene3D" id="1.25.40.390">
    <property type="match status" value="1"/>
</dbReference>
<keyword evidence="9" id="KW-1185">Reference proteome</keyword>
<evidence type="ECO:0000313" key="8">
    <source>
        <dbReference type="EMBL" id="TDO24243.1"/>
    </source>
</evidence>
<organism evidence="8 9">
    <name type="scientific">Pedobacter duraquae</name>
    <dbReference type="NCBI Taxonomy" id="425511"/>
    <lineage>
        <taxon>Bacteria</taxon>
        <taxon>Pseudomonadati</taxon>
        <taxon>Bacteroidota</taxon>
        <taxon>Sphingobacteriia</taxon>
        <taxon>Sphingobacteriales</taxon>
        <taxon>Sphingobacteriaceae</taxon>
        <taxon>Pedobacter</taxon>
    </lineage>
</organism>
<dbReference type="PROSITE" id="PS51257">
    <property type="entry name" value="PROKAR_LIPOPROTEIN"/>
    <property type="match status" value="1"/>
</dbReference>
<evidence type="ECO:0000256" key="5">
    <source>
        <dbReference type="ARBA" id="ARBA00023237"/>
    </source>
</evidence>
<dbReference type="OrthoDB" id="691231at2"/>
<comment type="caution">
    <text evidence="8">The sequence shown here is derived from an EMBL/GenBank/DDBJ whole genome shotgun (WGS) entry which is preliminary data.</text>
</comment>
<keyword evidence="3" id="KW-0732">Signal</keyword>
<proteinExistence type="inferred from homology"/>
<reference evidence="8 9" key="1">
    <citation type="submission" date="2019-03" db="EMBL/GenBank/DDBJ databases">
        <title>Genomic Encyclopedia of Archaeal and Bacterial Type Strains, Phase II (KMG-II): from individual species to whole genera.</title>
        <authorList>
            <person name="Goeker M."/>
        </authorList>
    </citation>
    <scope>NUCLEOTIDE SEQUENCE [LARGE SCALE GENOMIC DNA]</scope>
    <source>
        <strain evidence="8 9">DSM 19034</strain>
    </source>
</reference>
<comment type="similarity">
    <text evidence="2">Belongs to the SusD family.</text>
</comment>
<feature type="domain" description="RagB/SusD" evidence="6">
    <location>
        <begin position="309"/>
        <end position="563"/>
    </location>
</feature>
<evidence type="ECO:0000259" key="6">
    <source>
        <dbReference type="Pfam" id="PF07980"/>
    </source>
</evidence>
<dbReference type="SUPFAM" id="SSF48452">
    <property type="entry name" value="TPR-like"/>
    <property type="match status" value="1"/>
</dbReference>
<evidence type="ECO:0000256" key="4">
    <source>
        <dbReference type="ARBA" id="ARBA00023136"/>
    </source>
</evidence>
<name>A0A4R6IPP3_9SPHI</name>
<evidence type="ECO:0000256" key="2">
    <source>
        <dbReference type="ARBA" id="ARBA00006275"/>
    </source>
</evidence>
<dbReference type="RefSeq" id="WP_133552066.1">
    <property type="nucleotide sequence ID" value="NZ_SNWM01000001.1"/>
</dbReference>
<accession>A0A4R6IPP3</accession>